<accession>A0AA39UTC9</accession>
<proteinExistence type="predicted"/>
<protein>
    <submittedName>
        <fullName evidence="1">Uncharacterized protein</fullName>
    </submittedName>
</protein>
<name>A0AA39UTC9_9AGAR</name>
<evidence type="ECO:0000313" key="1">
    <source>
        <dbReference type="EMBL" id="KAK0496544.1"/>
    </source>
</evidence>
<gene>
    <name evidence="1" type="ORF">EDD18DRAFT_1074144</name>
</gene>
<dbReference type="Proteomes" id="UP001175228">
    <property type="component" value="Unassembled WGS sequence"/>
</dbReference>
<comment type="caution">
    <text evidence="1">The sequence shown here is derived from an EMBL/GenBank/DDBJ whole genome shotgun (WGS) entry which is preliminary data.</text>
</comment>
<organism evidence="1 2">
    <name type="scientific">Armillaria luteobubalina</name>
    <dbReference type="NCBI Taxonomy" id="153913"/>
    <lineage>
        <taxon>Eukaryota</taxon>
        <taxon>Fungi</taxon>
        <taxon>Dikarya</taxon>
        <taxon>Basidiomycota</taxon>
        <taxon>Agaricomycotina</taxon>
        <taxon>Agaricomycetes</taxon>
        <taxon>Agaricomycetidae</taxon>
        <taxon>Agaricales</taxon>
        <taxon>Marasmiineae</taxon>
        <taxon>Physalacriaceae</taxon>
        <taxon>Armillaria</taxon>
    </lineage>
</organism>
<reference evidence="1" key="1">
    <citation type="submission" date="2023-06" db="EMBL/GenBank/DDBJ databases">
        <authorList>
            <consortium name="Lawrence Berkeley National Laboratory"/>
            <person name="Ahrendt S."/>
            <person name="Sahu N."/>
            <person name="Indic B."/>
            <person name="Wong-Bajracharya J."/>
            <person name="Merenyi Z."/>
            <person name="Ke H.-M."/>
            <person name="Monk M."/>
            <person name="Kocsube S."/>
            <person name="Drula E."/>
            <person name="Lipzen A."/>
            <person name="Balint B."/>
            <person name="Henrissat B."/>
            <person name="Andreopoulos B."/>
            <person name="Martin F.M."/>
            <person name="Harder C.B."/>
            <person name="Rigling D."/>
            <person name="Ford K.L."/>
            <person name="Foster G.D."/>
            <person name="Pangilinan J."/>
            <person name="Papanicolaou A."/>
            <person name="Barry K."/>
            <person name="LaButti K."/>
            <person name="Viragh M."/>
            <person name="Koriabine M."/>
            <person name="Yan M."/>
            <person name="Riley R."/>
            <person name="Champramary S."/>
            <person name="Plett K.L."/>
            <person name="Tsai I.J."/>
            <person name="Slot J."/>
            <person name="Sipos G."/>
            <person name="Plett J."/>
            <person name="Nagy L.G."/>
            <person name="Grigoriev I.V."/>
        </authorList>
    </citation>
    <scope>NUCLEOTIDE SEQUENCE</scope>
    <source>
        <strain evidence="1">HWK02</strain>
    </source>
</reference>
<dbReference type="AlphaFoldDB" id="A0AA39UTC9"/>
<keyword evidence="2" id="KW-1185">Reference proteome</keyword>
<dbReference type="EMBL" id="JAUEPU010000015">
    <property type="protein sequence ID" value="KAK0496544.1"/>
    <property type="molecule type" value="Genomic_DNA"/>
</dbReference>
<sequence>MRARERRDDRVVPYWIIDFAFDSWRPQPIMHGWMDERDAAVVLTSINSYEWPVLVQRMPTST</sequence>
<evidence type="ECO:0000313" key="2">
    <source>
        <dbReference type="Proteomes" id="UP001175228"/>
    </source>
</evidence>